<organism evidence="2 3">
    <name type="scientific">Truncatella angustata</name>
    <dbReference type="NCBI Taxonomy" id="152316"/>
    <lineage>
        <taxon>Eukaryota</taxon>
        <taxon>Fungi</taxon>
        <taxon>Dikarya</taxon>
        <taxon>Ascomycota</taxon>
        <taxon>Pezizomycotina</taxon>
        <taxon>Sordariomycetes</taxon>
        <taxon>Xylariomycetidae</taxon>
        <taxon>Amphisphaeriales</taxon>
        <taxon>Sporocadaceae</taxon>
        <taxon>Truncatella</taxon>
    </lineage>
</organism>
<dbReference type="RefSeq" id="XP_045954926.1">
    <property type="nucleotide sequence ID" value="XM_046107803.1"/>
</dbReference>
<protein>
    <submittedName>
        <fullName evidence="2">Uncharacterized protein</fullName>
    </submittedName>
</protein>
<keyword evidence="1" id="KW-0732">Signal</keyword>
<accession>A0A9P8UEF9</accession>
<keyword evidence="3" id="KW-1185">Reference proteome</keyword>
<name>A0A9P8UEF9_9PEZI</name>
<evidence type="ECO:0000313" key="3">
    <source>
        <dbReference type="Proteomes" id="UP000758603"/>
    </source>
</evidence>
<feature type="signal peptide" evidence="1">
    <location>
        <begin position="1"/>
        <end position="21"/>
    </location>
</feature>
<proteinExistence type="predicted"/>
<evidence type="ECO:0000256" key="1">
    <source>
        <dbReference type="SAM" id="SignalP"/>
    </source>
</evidence>
<dbReference type="AlphaFoldDB" id="A0A9P8UEF9"/>
<feature type="chain" id="PRO_5040201316" evidence="1">
    <location>
        <begin position="22"/>
        <end position="132"/>
    </location>
</feature>
<evidence type="ECO:0000313" key="2">
    <source>
        <dbReference type="EMBL" id="KAH6648419.1"/>
    </source>
</evidence>
<dbReference type="GeneID" id="70136694"/>
<dbReference type="OrthoDB" id="4153862at2759"/>
<comment type="caution">
    <text evidence="2">The sequence shown here is derived from an EMBL/GenBank/DDBJ whole genome shotgun (WGS) entry which is preliminary data.</text>
</comment>
<dbReference type="Proteomes" id="UP000758603">
    <property type="component" value="Unassembled WGS sequence"/>
</dbReference>
<gene>
    <name evidence="2" type="ORF">BKA67DRAFT_661396</name>
</gene>
<reference evidence="2" key="1">
    <citation type="journal article" date="2021" name="Nat. Commun.">
        <title>Genetic determinants of endophytism in the Arabidopsis root mycobiome.</title>
        <authorList>
            <person name="Mesny F."/>
            <person name="Miyauchi S."/>
            <person name="Thiergart T."/>
            <person name="Pickel B."/>
            <person name="Atanasova L."/>
            <person name="Karlsson M."/>
            <person name="Huettel B."/>
            <person name="Barry K.W."/>
            <person name="Haridas S."/>
            <person name="Chen C."/>
            <person name="Bauer D."/>
            <person name="Andreopoulos W."/>
            <person name="Pangilinan J."/>
            <person name="LaButti K."/>
            <person name="Riley R."/>
            <person name="Lipzen A."/>
            <person name="Clum A."/>
            <person name="Drula E."/>
            <person name="Henrissat B."/>
            <person name="Kohler A."/>
            <person name="Grigoriev I.V."/>
            <person name="Martin F.M."/>
            <person name="Hacquard S."/>
        </authorList>
    </citation>
    <scope>NUCLEOTIDE SEQUENCE</scope>
    <source>
        <strain evidence="2">MPI-SDFR-AT-0073</strain>
    </source>
</reference>
<sequence length="132" mass="13267">MQYSVLTVLIGLVAISSAAVADVEGVRNVARDSIIVDRQSGNGNRPSPVGACCVANTSLKQDACTATDGTQGRCVPGGNACGSSLSCVAQANLSCDAAIIERGKSLCRAKAGNGQLIDGAQTISNLSQAKVN</sequence>
<dbReference type="EMBL" id="JAGPXC010000007">
    <property type="protein sequence ID" value="KAH6648419.1"/>
    <property type="molecule type" value="Genomic_DNA"/>
</dbReference>